<sequence length="131" mass="14946">MIVRKLKLLKDDSPDEEPLRVTQVQLLDEPLSNQQSAVSMATLLARVHMWMKKAEFMKGPVTVHCMNGASSAGIYCVCSYVFDQIAAEETVDILKAVKVARSSRPQFIENFDQYRFCYDVIKEYLESYSVV</sequence>
<evidence type="ECO:0000259" key="2">
    <source>
        <dbReference type="PROSITE" id="PS50056"/>
    </source>
</evidence>
<protein>
    <submittedName>
        <fullName evidence="4">Receptor-type tyrosine-protein phosphatase alpha-like</fullName>
    </submittedName>
</protein>
<dbReference type="PRINTS" id="PR00700">
    <property type="entry name" value="PRTYPHPHTASE"/>
</dbReference>
<reference evidence="4" key="1">
    <citation type="submission" date="2025-08" db="UniProtKB">
        <authorList>
            <consortium name="RefSeq"/>
        </authorList>
    </citation>
    <scope>IDENTIFICATION</scope>
</reference>
<dbReference type="SMART" id="SM00404">
    <property type="entry name" value="PTPc_motif"/>
    <property type="match status" value="1"/>
</dbReference>
<evidence type="ECO:0000313" key="3">
    <source>
        <dbReference type="Proteomes" id="UP000695022"/>
    </source>
</evidence>
<dbReference type="RefSeq" id="XP_014664915.1">
    <property type="nucleotide sequence ID" value="XM_014809429.1"/>
</dbReference>
<dbReference type="InterPro" id="IPR050348">
    <property type="entry name" value="Protein-Tyr_Phosphatase"/>
</dbReference>
<gene>
    <name evidence="4" type="primary">LOC106807161</name>
</gene>
<dbReference type="SUPFAM" id="SSF52799">
    <property type="entry name" value="(Phosphotyrosine protein) phosphatases II"/>
    <property type="match status" value="1"/>
</dbReference>
<dbReference type="InterPro" id="IPR000242">
    <property type="entry name" value="PTP_cat"/>
</dbReference>
<dbReference type="Proteomes" id="UP000695022">
    <property type="component" value="Unplaced"/>
</dbReference>
<dbReference type="InterPro" id="IPR000387">
    <property type="entry name" value="Tyr_Pase_dom"/>
</dbReference>
<dbReference type="Gene3D" id="3.90.190.10">
    <property type="entry name" value="Protein tyrosine phosphatase superfamily"/>
    <property type="match status" value="1"/>
</dbReference>
<feature type="domain" description="Tyrosine-protein phosphatase" evidence="1">
    <location>
        <begin position="1"/>
        <end position="124"/>
    </location>
</feature>
<dbReference type="PROSITE" id="PS50055">
    <property type="entry name" value="TYR_PHOSPHATASE_PTP"/>
    <property type="match status" value="1"/>
</dbReference>
<dbReference type="InterPro" id="IPR003595">
    <property type="entry name" value="Tyr_Pase_cat"/>
</dbReference>
<accession>A0ABM1DY94</accession>
<proteinExistence type="predicted"/>
<dbReference type="Pfam" id="PF00102">
    <property type="entry name" value="Y_phosphatase"/>
    <property type="match status" value="1"/>
</dbReference>
<dbReference type="PANTHER" id="PTHR19134">
    <property type="entry name" value="RECEPTOR-TYPE TYROSINE-PROTEIN PHOSPHATASE"/>
    <property type="match status" value="1"/>
</dbReference>
<name>A0ABM1DY94_PRICU</name>
<organism evidence="3 4">
    <name type="scientific">Priapulus caudatus</name>
    <name type="common">Priapulid worm</name>
    <dbReference type="NCBI Taxonomy" id="37621"/>
    <lineage>
        <taxon>Eukaryota</taxon>
        <taxon>Metazoa</taxon>
        <taxon>Ecdysozoa</taxon>
        <taxon>Scalidophora</taxon>
        <taxon>Priapulida</taxon>
        <taxon>Priapulimorpha</taxon>
        <taxon>Priapulimorphida</taxon>
        <taxon>Priapulidae</taxon>
        <taxon>Priapulus</taxon>
    </lineage>
</organism>
<feature type="domain" description="Tyrosine specific protein phosphatases" evidence="2">
    <location>
        <begin position="41"/>
        <end position="115"/>
    </location>
</feature>
<dbReference type="InterPro" id="IPR029021">
    <property type="entry name" value="Prot-tyrosine_phosphatase-like"/>
</dbReference>
<evidence type="ECO:0000259" key="1">
    <source>
        <dbReference type="PROSITE" id="PS50055"/>
    </source>
</evidence>
<dbReference type="GeneID" id="106807161"/>
<keyword evidence="3" id="KW-1185">Reference proteome</keyword>
<dbReference type="PANTHER" id="PTHR19134:SF449">
    <property type="entry name" value="TYROSINE-PROTEIN PHOSPHATASE 1"/>
    <property type="match status" value="1"/>
</dbReference>
<evidence type="ECO:0000313" key="4">
    <source>
        <dbReference type="RefSeq" id="XP_014664915.1"/>
    </source>
</evidence>
<dbReference type="PROSITE" id="PS50056">
    <property type="entry name" value="TYR_PHOSPHATASE_2"/>
    <property type="match status" value="1"/>
</dbReference>